<dbReference type="Proteomes" id="UP000565572">
    <property type="component" value="Unassembled WGS sequence"/>
</dbReference>
<gene>
    <name evidence="2" type="ORF">FHX39_003489</name>
</gene>
<evidence type="ECO:0000313" key="3">
    <source>
        <dbReference type="Proteomes" id="UP000565572"/>
    </source>
</evidence>
<evidence type="ECO:0000256" key="1">
    <source>
        <dbReference type="SAM" id="MobiDB-lite"/>
    </source>
</evidence>
<comment type="caution">
    <text evidence="2">The sequence shown here is derived from an EMBL/GenBank/DDBJ whole genome shotgun (WGS) entry which is preliminary data.</text>
</comment>
<dbReference type="RefSeq" id="WP_332836905.1">
    <property type="nucleotide sequence ID" value="NZ_JACHZG010000001.1"/>
</dbReference>
<sequence>MPDDDEDGEDEDGADEDEDDDEGVGGSDAWGVVVVDGAAGAPDEEGLAAVAAELVEVW</sequence>
<dbReference type="EMBL" id="JACHZG010000001">
    <property type="protein sequence ID" value="MBB3328545.1"/>
    <property type="molecule type" value="Genomic_DNA"/>
</dbReference>
<name>A0A7W5JYD0_9ACTN</name>
<protein>
    <submittedName>
        <fullName evidence="2">Uncharacterized protein</fullName>
    </submittedName>
</protein>
<feature type="compositionally biased region" description="Acidic residues" evidence="1">
    <location>
        <begin position="1"/>
        <end position="23"/>
    </location>
</feature>
<evidence type="ECO:0000313" key="2">
    <source>
        <dbReference type="EMBL" id="MBB3328545.1"/>
    </source>
</evidence>
<feature type="region of interest" description="Disordered" evidence="1">
    <location>
        <begin position="1"/>
        <end position="30"/>
    </location>
</feature>
<keyword evidence="3" id="KW-1185">Reference proteome</keyword>
<reference evidence="2 3" key="1">
    <citation type="submission" date="2020-08" db="EMBL/GenBank/DDBJ databases">
        <title>Sequencing the genomes of 1000 actinobacteria strains.</title>
        <authorList>
            <person name="Klenk H.-P."/>
        </authorList>
    </citation>
    <scope>NUCLEOTIDE SEQUENCE [LARGE SCALE GENOMIC DNA]</scope>
    <source>
        <strain evidence="2 3">DSM 11053</strain>
    </source>
</reference>
<organism evidence="2 3">
    <name type="scientific">Microlunatus antarcticus</name>
    <dbReference type="NCBI Taxonomy" id="53388"/>
    <lineage>
        <taxon>Bacteria</taxon>
        <taxon>Bacillati</taxon>
        <taxon>Actinomycetota</taxon>
        <taxon>Actinomycetes</taxon>
        <taxon>Propionibacteriales</taxon>
        <taxon>Propionibacteriaceae</taxon>
        <taxon>Microlunatus</taxon>
    </lineage>
</organism>
<dbReference type="AlphaFoldDB" id="A0A7W5JYD0"/>
<accession>A0A7W5JYD0</accession>
<proteinExistence type="predicted"/>